<dbReference type="InterPro" id="IPR046960">
    <property type="entry name" value="PPR_At4g14850-like_plant"/>
</dbReference>
<dbReference type="Gene3D" id="1.25.40.10">
    <property type="entry name" value="Tetratricopeptide repeat domain"/>
    <property type="match status" value="5"/>
</dbReference>
<dbReference type="SUPFAM" id="SSF54768">
    <property type="entry name" value="dsRNA-binding domain-like"/>
    <property type="match status" value="2"/>
</dbReference>
<feature type="domain" description="DRBM" evidence="7">
    <location>
        <begin position="777"/>
        <end position="846"/>
    </location>
</feature>
<evidence type="ECO:0000256" key="2">
    <source>
        <dbReference type="ARBA" id="ARBA00022737"/>
    </source>
</evidence>
<name>A0AAD5J640_ACENE</name>
<evidence type="ECO:0000256" key="5">
    <source>
        <dbReference type="PROSITE-ProRule" id="PRU00708"/>
    </source>
</evidence>
<reference evidence="8" key="2">
    <citation type="submission" date="2023-02" db="EMBL/GenBank/DDBJ databases">
        <authorList>
            <person name="Swenson N.G."/>
            <person name="Wegrzyn J.L."/>
            <person name="Mcevoy S.L."/>
        </authorList>
    </citation>
    <scope>NUCLEOTIDE SEQUENCE</scope>
    <source>
        <strain evidence="8">91603</strain>
        <tissue evidence="8">Leaf</tissue>
    </source>
</reference>
<dbReference type="Proteomes" id="UP001064489">
    <property type="component" value="Chromosome 3"/>
</dbReference>
<dbReference type="NCBIfam" id="TIGR00756">
    <property type="entry name" value="PPR"/>
    <property type="match status" value="5"/>
</dbReference>
<dbReference type="InterPro" id="IPR044451">
    <property type="entry name" value="AtDRB-like_DSRM_2"/>
</dbReference>
<dbReference type="PROSITE" id="PS51375">
    <property type="entry name" value="PPR"/>
    <property type="match status" value="4"/>
</dbReference>
<feature type="compositionally biased region" description="Basic and acidic residues" evidence="6">
    <location>
        <begin position="1140"/>
        <end position="1156"/>
    </location>
</feature>
<dbReference type="GO" id="GO:0008270">
    <property type="term" value="F:zinc ion binding"/>
    <property type="evidence" value="ECO:0007669"/>
    <property type="project" value="InterPro"/>
</dbReference>
<evidence type="ECO:0000313" key="8">
    <source>
        <dbReference type="EMBL" id="KAI9186474.1"/>
    </source>
</evidence>
<keyword evidence="9" id="KW-1185">Reference proteome</keyword>
<dbReference type="PANTHER" id="PTHR47926">
    <property type="entry name" value="PENTATRICOPEPTIDE REPEAT-CONTAINING PROTEIN"/>
    <property type="match status" value="1"/>
</dbReference>
<dbReference type="FunFam" id="1.25.40.10:FF:000366">
    <property type="entry name" value="Pentatricopeptide (PPR) repeat-containing protein"/>
    <property type="match status" value="1"/>
</dbReference>
<evidence type="ECO:0000256" key="4">
    <source>
        <dbReference type="PROSITE-ProRule" id="PRU00266"/>
    </source>
</evidence>
<feature type="compositionally biased region" description="Polar residues" evidence="6">
    <location>
        <begin position="1180"/>
        <end position="1206"/>
    </location>
</feature>
<keyword evidence="3 4" id="KW-0694">RNA-binding</keyword>
<dbReference type="InterPro" id="IPR014720">
    <property type="entry name" value="dsRBD_dom"/>
</dbReference>
<dbReference type="Pfam" id="PF20431">
    <property type="entry name" value="E_motif"/>
    <property type="match status" value="1"/>
</dbReference>
<dbReference type="Pfam" id="PF13041">
    <property type="entry name" value="PPR_2"/>
    <property type="match status" value="3"/>
</dbReference>
<dbReference type="Pfam" id="PF14432">
    <property type="entry name" value="DYW_deaminase"/>
    <property type="match status" value="1"/>
</dbReference>
<dbReference type="Pfam" id="PF01535">
    <property type="entry name" value="PPR"/>
    <property type="match status" value="5"/>
</dbReference>
<dbReference type="FunFam" id="3.30.160.20:FF:000036">
    <property type="entry name" value="Double-stranded RNA-binding protein 2"/>
    <property type="match status" value="2"/>
</dbReference>
<dbReference type="GO" id="GO:0009451">
    <property type="term" value="P:RNA modification"/>
    <property type="evidence" value="ECO:0007669"/>
    <property type="project" value="InterPro"/>
</dbReference>
<comment type="caution">
    <text evidence="8">The sequence shown here is derived from an EMBL/GenBank/DDBJ whole genome shotgun (WGS) entry which is preliminary data.</text>
</comment>
<keyword evidence="2" id="KW-0677">Repeat</keyword>
<feature type="region of interest" description="Disordered" evidence="6">
    <location>
        <begin position="1299"/>
        <end position="1341"/>
    </location>
</feature>
<sequence length="1341" mass="149132">MSSPCLHINNFIPKLPFKFLFSSTYTSFKNAHYNQTPPIIYELSLLLQQFSETLIWVKSIHAHIITNAVYSDQFLATKLVKAYSHLGHLSYARHVLDHFPHPKTVLCNAMVNGYVQNERHKETLDLFRLMDSFELDVDSYTCNFALKACSGLGDYEAGREIIRIAFDRRINDDRFLGSSMISFLVKFDDIDEARRVFDGLLEKDVVCWNSMIGGYTKACQYDKAFGLFQSMCKCRIRPSPVTLVSLIQACVGMKNIEFGKCVHGCVLGLGMSEDVLVVTSLVDMYSKMGDIESARTVFEGMSMKNLVSWNAIISGCVQNGSVHESFELFRRLVLSGGVFDSGTIVSLLQGCAQIADLESGKILHCCIFRRGLELNLILCTAIVDFYSKCGALKHAKFVFERTKNKNVITWTAMLVGLAQNGYAEDALKLFSQMQEEGVSANLVTLVSLLHSCAHLGSLKKGRSVHGQFIRKRFAFDAVNMTALIDMYAKCGKLSSSERVFNNGIISKDVILWNSMITGYGVHGHGDRAVNLHRIMIQDGVRPNGTTFVSLLTACSHSGLVEEGIKLFYNMETHHKIRPTEKHYACLVDLLGRAGRLEEAEAVINQMPFTPGSSVFEALLSGCRTHKNIDMGIKTADRLLCLDSMNPGIHVMLSNIYAEARRWDAVNHIRSLMRQKGLRKTPGYSLIEVKNQVHSFFAGDDSHPNWVEIHQFLEKLRSEVEATSYVPETSCVLRDVDEPTKLKLLWKHSERLAIAFGLLSTPAGLEESLLTPQILLGMYKNQLQELAQRSCFNLPSYSCIREGPDHAPRFKATVNFNGDTFESPTFCSTLRQAEHAAAEVALNTLANRGPSRALAARVLDETGVYKNLLQETAHKAGLNLPVYTTVRTGPGHVPVFSCTVELAGMSFTGEPSRTKKQAQKNSAMTAWSVLKRMSQQASTASTSSSSSPSVESKCNEEQEQVVIARFLASLQSSESKHFMQNDSGHGHQRSISICRDLTPTPTLYPMQCQNWTFPSFPPEMTLYQMWQQEQLLQLQNHHLTLPALPTPPLGPQILPYMQSIFRPDHHLYVPARKQEPLPVRPRLTVADSSPSLYFSSNSVPDPTSGTSTVTIQEIHEGKTEESSKFSPSGVSKPPVPIHTNPEPKVEEPRQEDSKQKNVEMASRTNVEQESKIENVKLEGNQPRQSDSGFRIDNLQSQNPCVFDSSKSYLRPQYSPRANSHKSFRPPSSASAAATIRAAGSVSSARPLPQNLASRMPAPPRVRTAVPSCSFRPSTGRMNFGMVQPSFLAPAVRIRTVVPVCSAPPPKQIPGSAQARMSPNREKKDNEQEDVSTATSELDKLHI</sequence>
<evidence type="ECO:0000256" key="3">
    <source>
        <dbReference type="ARBA" id="ARBA00022884"/>
    </source>
</evidence>
<accession>A0AAD5J640</accession>
<dbReference type="EMBL" id="JAJSOW010000100">
    <property type="protein sequence ID" value="KAI9186474.1"/>
    <property type="molecule type" value="Genomic_DNA"/>
</dbReference>
<feature type="repeat" description="PPR" evidence="5">
    <location>
        <begin position="305"/>
        <end position="339"/>
    </location>
</feature>
<comment type="similarity">
    <text evidence="1">Belongs to the PPR family. PCMP-H subfamily.</text>
</comment>
<dbReference type="FunFam" id="1.25.40.10:FF:000343">
    <property type="entry name" value="Pentatricopeptide repeat-containing protein At3g58590"/>
    <property type="match status" value="1"/>
</dbReference>
<dbReference type="GO" id="GO:0003725">
    <property type="term" value="F:double-stranded RNA binding"/>
    <property type="evidence" value="ECO:0007669"/>
    <property type="project" value="InterPro"/>
</dbReference>
<dbReference type="CDD" id="cd19908">
    <property type="entry name" value="DSRM_AtDRB-like_rpt2"/>
    <property type="match status" value="1"/>
</dbReference>
<feature type="repeat" description="PPR" evidence="5">
    <location>
        <begin position="508"/>
        <end position="542"/>
    </location>
</feature>
<feature type="compositionally biased region" description="Basic and acidic residues" evidence="6">
    <location>
        <begin position="1112"/>
        <end position="1122"/>
    </location>
</feature>
<dbReference type="InterPro" id="IPR032867">
    <property type="entry name" value="DYW_dom"/>
</dbReference>
<organism evidence="8 9">
    <name type="scientific">Acer negundo</name>
    <name type="common">Box elder</name>
    <dbReference type="NCBI Taxonomy" id="4023"/>
    <lineage>
        <taxon>Eukaryota</taxon>
        <taxon>Viridiplantae</taxon>
        <taxon>Streptophyta</taxon>
        <taxon>Embryophyta</taxon>
        <taxon>Tracheophyta</taxon>
        <taxon>Spermatophyta</taxon>
        <taxon>Magnoliopsida</taxon>
        <taxon>eudicotyledons</taxon>
        <taxon>Gunneridae</taxon>
        <taxon>Pentapetalae</taxon>
        <taxon>rosids</taxon>
        <taxon>malvids</taxon>
        <taxon>Sapindales</taxon>
        <taxon>Sapindaceae</taxon>
        <taxon>Hippocastanoideae</taxon>
        <taxon>Acereae</taxon>
        <taxon>Acer</taxon>
    </lineage>
</organism>
<dbReference type="Pfam" id="PF00035">
    <property type="entry name" value="dsrm"/>
    <property type="match status" value="2"/>
</dbReference>
<feature type="compositionally biased region" description="Polar residues" evidence="6">
    <location>
        <begin position="1087"/>
        <end position="1110"/>
    </location>
</feature>
<evidence type="ECO:0000259" key="7">
    <source>
        <dbReference type="PROSITE" id="PS50137"/>
    </source>
</evidence>
<feature type="domain" description="DRBM" evidence="7">
    <location>
        <begin position="863"/>
        <end position="931"/>
    </location>
</feature>
<evidence type="ECO:0000256" key="6">
    <source>
        <dbReference type="SAM" id="MobiDB-lite"/>
    </source>
</evidence>
<protein>
    <recommendedName>
        <fullName evidence="7">DRBM domain-containing protein</fullName>
    </recommendedName>
</protein>
<feature type="region of interest" description="Disordered" evidence="6">
    <location>
        <begin position="1087"/>
        <end position="1265"/>
    </location>
</feature>
<gene>
    <name evidence="8" type="ORF">LWI28_017630</name>
</gene>
<dbReference type="InterPro" id="IPR011990">
    <property type="entry name" value="TPR-like_helical_dom_sf"/>
</dbReference>
<feature type="compositionally biased region" description="Low complexity" evidence="6">
    <location>
        <begin position="1226"/>
        <end position="1241"/>
    </location>
</feature>
<dbReference type="InterPro" id="IPR044450">
    <property type="entry name" value="AtDRB-like_DSRM_1"/>
</dbReference>
<reference evidence="8" key="1">
    <citation type="journal article" date="2022" name="Plant J.">
        <title>Strategies of tolerance reflected in two North American maple genomes.</title>
        <authorList>
            <person name="McEvoy S.L."/>
            <person name="Sezen U.U."/>
            <person name="Trouern-Trend A."/>
            <person name="McMahon S.M."/>
            <person name="Schaberg P.G."/>
            <person name="Yang J."/>
            <person name="Wegrzyn J.L."/>
            <person name="Swenson N.G."/>
        </authorList>
    </citation>
    <scope>NUCLEOTIDE SEQUENCE</scope>
    <source>
        <strain evidence="8">91603</strain>
    </source>
</reference>
<feature type="compositionally biased region" description="Basic and acidic residues" evidence="6">
    <location>
        <begin position="1165"/>
        <end position="1175"/>
    </location>
</feature>
<dbReference type="SMART" id="SM00358">
    <property type="entry name" value="DSRM"/>
    <property type="match status" value="2"/>
</dbReference>
<dbReference type="FunFam" id="1.25.40.10:FF:000031">
    <property type="entry name" value="Pentatricopeptide repeat-containing protein mitochondrial"/>
    <property type="match status" value="2"/>
</dbReference>
<dbReference type="CDD" id="cd19907">
    <property type="entry name" value="DSRM_AtDRB-like_rpt1"/>
    <property type="match status" value="1"/>
</dbReference>
<dbReference type="InterPro" id="IPR002885">
    <property type="entry name" value="PPR_rpt"/>
</dbReference>
<dbReference type="InterPro" id="IPR046848">
    <property type="entry name" value="E_motif"/>
</dbReference>
<feature type="repeat" description="PPR" evidence="5">
    <location>
        <begin position="406"/>
        <end position="440"/>
    </location>
</feature>
<dbReference type="PROSITE" id="PS50137">
    <property type="entry name" value="DS_RBD"/>
    <property type="match status" value="2"/>
</dbReference>
<feature type="repeat" description="PPR" evidence="5">
    <location>
        <begin position="204"/>
        <end position="238"/>
    </location>
</feature>
<evidence type="ECO:0000256" key="1">
    <source>
        <dbReference type="ARBA" id="ARBA00006643"/>
    </source>
</evidence>
<proteinExistence type="inferred from homology"/>
<dbReference type="PANTHER" id="PTHR47926:SF344">
    <property type="entry name" value="OS07G0636900 PROTEIN"/>
    <property type="match status" value="1"/>
</dbReference>
<evidence type="ECO:0000313" key="9">
    <source>
        <dbReference type="Proteomes" id="UP001064489"/>
    </source>
</evidence>
<dbReference type="Gene3D" id="3.30.160.20">
    <property type="match status" value="2"/>
</dbReference>